<dbReference type="EC" id="6.5.1.1" evidence="2"/>
<dbReference type="RefSeq" id="WP_284680192.1">
    <property type="nucleotide sequence ID" value="NZ_CP060096.1"/>
</dbReference>
<evidence type="ECO:0000313" key="7">
    <source>
        <dbReference type="Proteomes" id="UP000671913"/>
    </source>
</evidence>
<dbReference type="SUPFAM" id="SSF56091">
    <property type="entry name" value="DNA ligase/mRNA capping enzyme, catalytic domain"/>
    <property type="match status" value="1"/>
</dbReference>
<organism evidence="6 7">
    <name type="scientific">Aceticella autotrophica</name>
    <dbReference type="NCBI Taxonomy" id="2755338"/>
    <lineage>
        <taxon>Bacteria</taxon>
        <taxon>Bacillati</taxon>
        <taxon>Bacillota</taxon>
        <taxon>Clostridia</taxon>
        <taxon>Thermoanaerobacterales</taxon>
        <taxon>Thermoanaerobacteraceae</taxon>
        <taxon>Aceticella</taxon>
    </lineage>
</organism>
<dbReference type="PANTHER" id="PTHR45674:SF4">
    <property type="entry name" value="DNA LIGASE 1"/>
    <property type="match status" value="1"/>
</dbReference>
<dbReference type="InterPro" id="IPR050191">
    <property type="entry name" value="ATP-dep_DNA_ligase"/>
</dbReference>
<sequence length="307" mass="36008">MSMMDERISPMLASSGEPFENPDWIYEIKWDGSRTIAFLSDKTRLQDRRLVDITYQFPDLSLLHKHIKAREAILDGELIVLKNGKPSYKSIMSRKYQQNLIKINLLSKTMPAVFITWDILYLDGKPLIELPLIERKSYLKKVFKQSEIVKISDFIFEHGKILFEETGKKGLEGVMAKKADSKYLIGKRSRLWLKLKHFIVLNAVIIGYRTDKTALILGLYDDENNLIQIGSCESGLSNKELSAFYEVIDNIKVLDDYYKYKEKNVQWLKPILTCKVRFMEWSENMKMRAPSFIQFEHNVRPEECRFE</sequence>
<dbReference type="AlphaFoldDB" id="A0A975GAP1"/>
<dbReference type="GO" id="GO:0006310">
    <property type="term" value="P:DNA recombination"/>
    <property type="evidence" value="ECO:0007669"/>
    <property type="project" value="InterPro"/>
</dbReference>
<dbReference type="InterPro" id="IPR012310">
    <property type="entry name" value="DNA_ligase_ATP-dep_cent"/>
</dbReference>
<dbReference type="KEGG" id="aaut:ACETAC_00730"/>
<protein>
    <recommendedName>
        <fullName evidence="2">DNA ligase (ATP)</fullName>
        <ecNumber evidence="2">6.5.1.1</ecNumber>
    </recommendedName>
</protein>
<dbReference type="Pfam" id="PF04679">
    <property type="entry name" value="DNA_ligase_A_C"/>
    <property type="match status" value="1"/>
</dbReference>
<dbReference type="PROSITE" id="PS50160">
    <property type="entry name" value="DNA_LIGASE_A3"/>
    <property type="match status" value="1"/>
</dbReference>
<accession>A0A975GAP1</accession>
<gene>
    <name evidence="6" type="ORF">ACETAC_00730</name>
</gene>
<reference evidence="6" key="1">
    <citation type="submission" date="2020-08" db="EMBL/GenBank/DDBJ databases">
        <title>Genomic insights into the carbon and energy metabolism of the first obligate autotrophic acetogenic bacterium Aceticella autotrophica gen. nov., sp. nov.</title>
        <authorList>
            <person name="Toshchakov S.V."/>
            <person name="Elcheninov A.G."/>
            <person name="Kublanov I.V."/>
            <person name="Frolov E.N."/>
            <person name="Lebedinsky A.V."/>
        </authorList>
    </citation>
    <scope>NUCLEOTIDE SEQUENCE</scope>
    <source>
        <strain evidence="6">3443-3Ac</strain>
    </source>
</reference>
<evidence type="ECO:0000256" key="3">
    <source>
        <dbReference type="ARBA" id="ARBA00022598"/>
    </source>
</evidence>
<keyword evidence="7" id="KW-1185">Reference proteome</keyword>
<name>A0A975GAP1_9THEO</name>
<dbReference type="GO" id="GO:0003910">
    <property type="term" value="F:DNA ligase (ATP) activity"/>
    <property type="evidence" value="ECO:0007669"/>
    <property type="project" value="UniProtKB-EC"/>
</dbReference>
<evidence type="ECO:0000256" key="4">
    <source>
        <dbReference type="ARBA" id="ARBA00034003"/>
    </source>
</evidence>
<dbReference type="Gene3D" id="2.40.50.140">
    <property type="entry name" value="Nucleic acid-binding proteins"/>
    <property type="match status" value="1"/>
</dbReference>
<dbReference type="NCBIfam" id="TIGR02779">
    <property type="entry name" value="NHEJ_ligase_lig"/>
    <property type="match status" value="1"/>
</dbReference>
<dbReference type="PANTHER" id="PTHR45674">
    <property type="entry name" value="DNA LIGASE 1/3 FAMILY MEMBER"/>
    <property type="match status" value="1"/>
</dbReference>
<dbReference type="CDD" id="cd07906">
    <property type="entry name" value="Adenylation_DNA_ligase_LigD_LigC"/>
    <property type="match status" value="1"/>
</dbReference>
<dbReference type="Pfam" id="PF01068">
    <property type="entry name" value="DNA_ligase_A_M"/>
    <property type="match status" value="1"/>
</dbReference>
<comment type="similarity">
    <text evidence="1">Belongs to the ATP-dependent DNA ligase family.</text>
</comment>
<feature type="domain" description="ATP-dependent DNA ligase family profile" evidence="5">
    <location>
        <begin position="105"/>
        <end position="250"/>
    </location>
</feature>
<evidence type="ECO:0000259" key="5">
    <source>
        <dbReference type="PROSITE" id="PS50160"/>
    </source>
</evidence>
<dbReference type="CDD" id="cd07971">
    <property type="entry name" value="OBF_DNA_ligase_LigD"/>
    <property type="match status" value="1"/>
</dbReference>
<dbReference type="GO" id="GO:0006281">
    <property type="term" value="P:DNA repair"/>
    <property type="evidence" value="ECO:0007669"/>
    <property type="project" value="InterPro"/>
</dbReference>
<evidence type="ECO:0000256" key="1">
    <source>
        <dbReference type="ARBA" id="ARBA00007572"/>
    </source>
</evidence>
<comment type="catalytic activity">
    <reaction evidence="4">
        <text>ATP + (deoxyribonucleotide)n-3'-hydroxyl + 5'-phospho-(deoxyribonucleotide)m = (deoxyribonucleotide)n+m + AMP + diphosphate.</text>
        <dbReference type="EC" id="6.5.1.1"/>
    </reaction>
</comment>
<dbReference type="Gene3D" id="3.30.470.30">
    <property type="entry name" value="DNA ligase/mRNA capping enzyme"/>
    <property type="match status" value="1"/>
</dbReference>
<dbReference type="InterPro" id="IPR014146">
    <property type="entry name" value="LigD_ligase_dom"/>
</dbReference>
<keyword evidence="3 6" id="KW-0436">Ligase</keyword>
<dbReference type="GO" id="GO:0005524">
    <property type="term" value="F:ATP binding"/>
    <property type="evidence" value="ECO:0007669"/>
    <property type="project" value="InterPro"/>
</dbReference>
<dbReference type="InterPro" id="IPR012340">
    <property type="entry name" value="NA-bd_OB-fold"/>
</dbReference>
<dbReference type="EMBL" id="CP060096">
    <property type="protein sequence ID" value="QSZ27490.1"/>
    <property type="molecule type" value="Genomic_DNA"/>
</dbReference>
<evidence type="ECO:0000256" key="2">
    <source>
        <dbReference type="ARBA" id="ARBA00012727"/>
    </source>
</evidence>
<dbReference type="Gene3D" id="3.30.1490.70">
    <property type="match status" value="1"/>
</dbReference>
<evidence type="ECO:0000313" key="6">
    <source>
        <dbReference type="EMBL" id="QSZ27490.1"/>
    </source>
</evidence>
<proteinExistence type="inferred from homology"/>
<dbReference type="SUPFAM" id="SSF50249">
    <property type="entry name" value="Nucleic acid-binding proteins"/>
    <property type="match status" value="1"/>
</dbReference>
<dbReference type="InterPro" id="IPR012309">
    <property type="entry name" value="DNA_ligase_ATP-dep_C"/>
</dbReference>
<dbReference type="Proteomes" id="UP000671913">
    <property type="component" value="Chromosome"/>
</dbReference>